<evidence type="ECO:0000313" key="1">
    <source>
        <dbReference type="EMBL" id="KAF2847831.1"/>
    </source>
</evidence>
<accession>A0A6A7AX27</accession>
<keyword evidence="2" id="KW-1185">Reference proteome</keyword>
<dbReference type="AlphaFoldDB" id="A0A6A7AX27"/>
<dbReference type="EMBL" id="MU006322">
    <property type="protein sequence ID" value="KAF2847831.1"/>
    <property type="molecule type" value="Genomic_DNA"/>
</dbReference>
<dbReference type="Proteomes" id="UP000799423">
    <property type="component" value="Unassembled WGS sequence"/>
</dbReference>
<proteinExistence type="predicted"/>
<dbReference type="OrthoDB" id="3689315at2759"/>
<organism evidence="1 2">
    <name type="scientific">Plenodomus tracheiphilus IPT5</name>
    <dbReference type="NCBI Taxonomy" id="1408161"/>
    <lineage>
        <taxon>Eukaryota</taxon>
        <taxon>Fungi</taxon>
        <taxon>Dikarya</taxon>
        <taxon>Ascomycota</taxon>
        <taxon>Pezizomycotina</taxon>
        <taxon>Dothideomycetes</taxon>
        <taxon>Pleosporomycetidae</taxon>
        <taxon>Pleosporales</taxon>
        <taxon>Pleosporineae</taxon>
        <taxon>Leptosphaeriaceae</taxon>
        <taxon>Plenodomus</taxon>
    </lineage>
</organism>
<sequence>MRSPTPLPLLASTVAAESSATIINFLYYQPTLTLLHADATATTYKNSCPNGAYGITALSESLQPTSPTGALQPRNPSITTAPLLPRAISLVSRLQGSITQDKHTLCEYYLISQGASTWGLTMQDALPGVWTMSAECWWTGNMMSADMTCTESNRGWYAESLGMAGVNSMTLYRGYLETAGVFHGVAVVKESVAGMEFGSIGPKESVTSSVAAVASAMKSSGGVAVGPLSTGAVAFVGGAVRILAAALAL</sequence>
<protein>
    <submittedName>
        <fullName evidence="1">Uncharacterized protein</fullName>
    </submittedName>
</protein>
<evidence type="ECO:0000313" key="2">
    <source>
        <dbReference type="Proteomes" id="UP000799423"/>
    </source>
</evidence>
<reference evidence="1" key="1">
    <citation type="submission" date="2020-01" db="EMBL/GenBank/DDBJ databases">
        <authorList>
            <consortium name="DOE Joint Genome Institute"/>
            <person name="Haridas S."/>
            <person name="Albert R."/>
            <person name="Binder M."/>
            <person name="Bloem J."/>
            <person name="Labutti K."/>
            <person name="Salamov A."/>
            <person name="Andreopoulos B."/>
            <person name="Baker S.E."/>
            <person name="Barry K."/>
            <person name="Bills G."/>
            <person name="Bluhm B.H."/>
            <person name="Cannon C."/>
            <person name="Castanera R."/>
            <person name="Culley D.E."/>
            <person name="Daum C."/>
            <person name="Ezra D."/>
            <person name="Gonzalez J.B."/>
            <person name="Henrissat B."/>
            <person name="Kuo A."/>
            <person name="Liang C."/>
            <person name="Lipzen A."/>
            <person name="Lutzoni F."/>
            <person name="Magnuson J."/>
            <person name="Mondo S."/>
            <person name="Nolan M."/>
            <person name="Ohm R."/>
            <person name="Pangilinan J."/>
            <person name="Park H.-J."/>
            <person name="Ramirez L."/>
            <person name="Alfaro M."/>
            <person name="Sun H."/>
            <person name="Tritt A."/>
            <person name="Yoshinaga Y."/>
            <person name="Zwiers L.-H."/>
            <person name="Turgeon B.G."/>
            <person name="Goodwin S.B."/>
            <person name="Spatafora J.W."/>
            <person name="Crous P.W."/>
            <person name="Grigoriev I.V."/>
        </authorList>
    </citation>
    <scope>NUCLEOTIDE SEQUENCE</scope>
    <source>
        <strain evidence="1">IPT5</strain>
    </source>
</reference>
<name>A0A6A7AX27_9PLEO</name>
<gene>
    <name evidence="1" type="ORF">T440DRAFT_557081</name>
</gene>